<dbReference type="InterPro" id="IPR000782">
    <property type="entry name" value="FAS1_domain"/>
</dbReference>
<feature type="domain" description="FAS1" evidence="3">
    <location>
        <begin position="175"/>
        <end position="305"/>
    </location>
</feature>
<accession>A0AAN6H009</accession>
<feature type="signal peptide" evidence="2">
    <location>
        <begin position="1"/>
        <end position="18"/>
    </location>
</feature>
<dbReference type="GO" id="GO:0000329">
    <property type="term" value="C:fungal-type vacuole membrane"/>
    <property type="evidence" value="ECO:0007669"/>
    <property type="project" value="TreeGrafter"/>
</dbReference>
<keyword evidence="5" id="KW-1185">Reference proteome</keyword>
<keyword evidence="2" id="KW-0732">Signal</keyword>
<evidence type="ECO:0000313" key="5">
    <source>
        <dbReference type="Proteomes" id="UP001176517"/>
    </source>
</evidence>
<organism evidence="4 5">
    <name type="scientific">Tilletia horrida</name>
    <dbReference type="NCBI Taxonomy" id="155126"/>
    <lineage>
        <taxon>Eukaryota</taxon>
        <taxon>Fungi</taxon>
        <taxon>Dikarya</taxon>
        <taxon>Basidiomycota</taxon>
        <taxon>Ustilaginomycotina</taxon>
        <taxon>Exobasidiomycetes</taxon>
        <taxon>Tilletiales</taxon>
        <taxon>Tilletiaceae</taxon>
        <taxon>Tilletia</taxon>
    </lineage>
</organism>
<dbReference type="SMART" id="SM00554">
    <property type="entry name" value="FAS1"/>
    <property type="match status" value="1"/>
</dbReference>
<evidence type="ECO:0000313" key="4">
    <source>
        <dbReference type="EMBL" id="KAK0556859.1"/>
    </source>
</evidence>
<dbReference type="InterPro" id="IPR036378">
    <property type="entry name" value="FAS1_dom_sf"/>
</dbReference>
<dbReference type="PROSITE" id="PS50213">
    <property type="entry name" value="FAS1"/>
    <property type="match status" value="2"/>
</dbReference>
<evidence type="ECO:0000256" key="2">
    <source>
        <dbReference type="SAM" id="SignalP"/>
    </source>
</evidence>
<name>A0AAN6H009_9BASI</name>
<dbReference type="AlphaFoldDB" id="A0AAN6H009"/>
<reference evidence="4" key="1">
    <citation type="journal article" date="2023" name="PhytoFront">
        <title>Draft Genome Resources of Seven Strains of Tilletia horrida, Causal Agent of Kernel Smut of Rice.</title>
        <authorList>
            <person name="Khanal S."/>
            <person name="Antony Babu S."/>
            <person name="Zhou X.G."/>
        </authorList>
    </citation>
    <scope>NUCLEOTIDE SEQUENCE</scope>
    <source>
        <strain evidence="4">TX6</strain>
    </source>
</reference>
<feature type="region of interest" description="Disordered" evidence="1">
    <location>
        <begin position="318"/>
        <end position="342"/>
    </location>
</feature>
<dbReference type="Pfam" id="PF02469">
    <property type="entry name" value="Fasciclin"/>
    <property type="match status" value="2"/>
</dbReference>
<feature type="domain" description="FAS1" evidence="3">
    <location>
        <begin position="26"/>
        <end position="173"/>
    </location>
</feature>
<evidence type="ECO:0000259" key="3">
    <source>
        <dbReference type="PROSITE" id="PS50213"/>
    </source>
</evidence>
<sequence>MKFALASALLLGASAASAQDANVTAYATGLVSALNANGLTALSGLVGRVQSRLLPILQANVNRNLTVLAPSNAAINALGNVDNDTLFNTVVYHILNGTFTANQSDSTVIANTGLSNSSIVGLPSNRSQVVVIEKLSNGTTYIKEPLNNVTFVANTTNGVQYQNLLVRPINSVLTIPGNLSALVNRAGLSSLASSLQQAQLLSTIASSKGLTIFAPTNAAFQAIQSTASTLNQTQLQAVLSQHVLNGTVAYSTLIPDSAVNAAGQTLKFTKNDTGVFVSIANSTAKITQTNVLYNNGVVHVIDTVLVDTATNTTAADSAFTSASTAPAPTSTPGNGNNQPGAAAPGAKVGAGLLGLTLVASAVFTLL</sequence>
<dbReference type="SUPFAM" id="SSF82153">
    <property type="entry name" value="FAS1 domain"/>
    <property type="match status" value="2"/>
</dbReference>
<proteinExistence type="predicted"/>
<dbReference type="GO" id="GO:0016236">
    <property type="term" value="P:macroautophagy"/>
    <property type="evidence" value="ECO:0007669"/>
    <property type="project" value="TreeGrafter"/>
</dbReference>
<dbReference type="Proteomes" id="UP001176517">
    <property type="component" value="Unassembled WGS sequence"/>
</dbReference>
<comment type="caution">
    <text evidence="4">The sequence shown here is derived from an EMBL/GenBank/DDBJ whole genome shotgun (WGS) entry which is preliminary data.</text>
</comment>
<dbReference type="PANTHER" id="PTHR10900:SF122">
    <property type="entry name" value="FAS1 DOMAIN-CONTAINING PROTEIN"/>
    <property type="match status" value="1"/>
</dbReference>
<protein>
    <recommendedName>
        <fullName evidence="3">FAS1 domain-containing protein</fullName>
    </recommendedName>
</protein>
<feature type="chain" id="PRO_5042871476" description="FAS1 domain-containing protein" evidence="2">
    <location>
        <begin position="19"/>
        <end position="366"/>
    </location>
</feature>
<gene>
    <name evidence="4" type="ORF">OC846_000886</name>
</gene>
<evidence type="ECO:0000256" key="1">
    <source>
        <dbReference type="SAM" id="MobiDB-lite"/>
    </source>
</evidence>
<dbReference type="EMBL" id="JAPDMZ010000010">
    <property type="protein sequence ID" value="KAK0556859.1"/>
    <property type="molecule type" value="Genomic_DNA"/>
</dbReference>
<dbReference type="PANTHER" id="PTHR10900">
    <property type="entry name" value="PERIOSTIN-RELATED"/>
    <property type="match status" value="1"/>
</dbReference>
<dbReference type="GO" id="GO:0005615">
    <property type="term" value="C:extracellular space"/>
    <property type="evidence" value="ECO:0007669"/>
    <property type="project" value="TreeGrafter"/>
</dbReference>
<dbReference type="InterPro" id="IPR050904">
    <property type="entry name" value="Adhesion/Biosynth-related"/>
</dbReference>
<dbReference type="Gene3D" id="2.30.180.10">
    <property type="entry name" value="FAS1 domain"/>
    <property type="match status" value="2"/>
</dbReference>